<dbReference type="AlphaFoldDB" id="A0A8H4QR41"/>
<comment type="caution">
    <text evidence="1">The sequence shown here is derived from an EMBL/GenBank/DDBJ whole genome shotgun (WGS) entry which is preliminary data.</text>
</comment>
<name>A0A8H4QR41_9AGAR</name>
<gene>
    <name evidence="1" type="ORF">D9613_012416</name>
</gene>
<sequence>MSSVQDTIDLFTSNISLHILKLEVADRETLIALVKWDPSVSDRLTRALRSVDSPWRRISIEEEYALILRDLQSAIQQAPIIWAKIATLNIRLEGLNARLSQVAPGSHTLLGHVLGLFHNAQQILITGGNFTIHSQNAPAGALTTTESDRENIFYPLRRVFVGIKRVVMRIAHKLDGAVRRVLYLDQ</sequence>
<evidence type="ECO:0000313" key="2">
    <source>
        <dbReference type="Proteomes" id="UP000521872"/>
    </source>
</evidence>
<evidence type="ECO:0000313" key="1">
    <source>
        <dbReference type="EMBL" id="KAF4615812.1"/>
    </source>
</evidence>
<accession>A0A8H4QR41</accession>
<keyword evidence="2" id="KW-1185">Reference proteome</keyword>
<reference evidence="1 2" key="1">
    <citation type="submission" date="2019-12" db="EMBL/GenBank/DDBJ databases">
        <authorList>
            <person name="Floudas D."/>
            <person name="Bentzer J."/>
            <person name="Ahren D."/>
            <person name="Johansson T."/>
            <person name="Persson P."/>
            <person name="Tunlid A."/>
        </authorList>
    </citation>
    <scope>NUCLEOTIDE SEQUENCE [LARGE SCALE GENOMIC DNA]</scope>
    <source>
        <strain evidence="1 2">CBS 102.39</strain>
    </source>
</reference>
<proteinExistence type="predicted"/>
<organism evidence="1 2">
    <name type="scientific">Agrocybe pediades</name>
    <dbReference type="NCBI Taxonomy" id="84607"/>
    <lineage>
        <taxon>Eukaryota</taxon>
        <taxon>Fungi</taxon>
        <taxon>Dikarya</taxon>
        <taxon>Basidiomycota</taxon>
        <taxon>Agaricomycotina</taxon>
        <taxon>Agaricomycetes</taxon>
        <taxon>Agaricomycetidae</taxon>
        <taxon>Agaricales</taxon>
        <taxon>Agaricineae</taxon>
        <taxon>Strophariaceae</taxon>
        <taxon>Agrocybe</taxon>
    </lineage>
</organism>
<protein>
    <submittedName>
        <fullName evidence="1">Uncharacterized protein</fullName>
    </submittedName>
</protein>
<dbReference type="Proteomes" id="UP000521872">
    <property type="component" value="Unassembled WGS sequence"/>
</dbReference>
<dbReference type="EMBL" id="JAACJL010000033">
    <property type="protein sequence ID" value="KAF4615812.1"/>
    <property type="molecule type" value="Genomic_DNA"/>
</dbReference>